<organism evidence="1">
    <name type="scientific">bioreactor metagenome</name>
    <dbReference type="NCBI Taxonomy" id="1076179"/>
    <lineage>
        <taxon>unclassified sequences</taxon>
        <taxon>metagenomes</taxon>
        <taxon>ecological metagenomes</taxon>
    </lineage>
</organism>
<name>A0A645G295_9ZZZZ</name>
<reference evidence="1" key="1">
    <citation type="submission" date="2019-08" db="EMBL/GenBank/DDBJ databases">
        <authorList>
            <person name="Kucharzyk K."/>
            <person name="Murdoch R.W."/>
            <person name="Higgins S."/>
            <person name="Loffler F."/>
        </authorList>
    </citation>
    <scope>NUCLEOTIDE SEQUENCE</scope>
</reference>
<evidence type="ECO:0000313" key="1">
    <source>
        <dbReference type="EMBL" id="MPN20020.1"/>
    </source>
</evidence>
<dbReference type="EMBL" id="VSSQ01067674">
    <property type="protein sequence ID" value="MPN20020.1"/>
    <property type="molecule type" value="Genomic_DNA"/>
</dbReference>
<sequence length="48" mass="5599">MLAELDEYVTDGHARRLFDLPVHIDAGRAGFFAQDLRNRRFPRAHIAY</sequence>
<gene>
    <name evidence="1" type="ORF">SDC9_167396</name>
</gene>
<proteinExistence type="predicted"/>
<comment type="caution">
    <text evidence="1">The sequence shown here is derived from an EMBL/GenBank/DDBJ whole genome shotgun (WGS) entry which is preliminary data.</text>
</comment>
<protein>
    <submittedName>
        <fullName evidence="1">Uncharacterized protein</fullName>
    </submittedName>
</protein>
<accession>A0A645G295</accession>
<dbReference type="AlphaFoldDB" id="A0A645G295"/>